<gene>
    <name evidence="2" type="ORF">GCM10009765_28840</name>
</gene>
<proteinExistence type="predicted"/>
<feature type="region of interest" description="Disordered" evidence="1">
    <location>
        <begin position="1"/>
        <end position="82"/>
    </location>
</feature>
<sequence length="193" mass="20514">MSADQQKEPDDGQSELLPAPPADPAEQSASGPQLARAALEAARGKSSGMSNKRRSALSTNRQSGRRSGYTGSGPDPRDPQPFGRLIRRMVADRGWERPAAEARVLGSWDRVVGPDISAHCTPVSLHQGQLTLQAESTAWATQLRLLAPRLLAILATEVGAGVVSKLSIHGPAAPSWKKGPRTVRGRGPRDTYG</sequence>
<dbReference type="Proteomes" id="UP001500618">
    <property type="component" value="Unassembled WGS sequence"/>
</dbReference>
<dbReference type="EMBL" id="BAAANY010000009">
    <property type="protein sequence ID" value="GAA1677774.1"/>
    <property type="molecule type" value="Genomic_DNA"/>
</dbReference>
<evidence type="ECO:0000313" key="3">
    <source>
        <dbReference type="Proteomes" id="UP001500618"/>
    </source>
</evidence>
<evidence type="ECO:0000313" key="2">
    <source>
        <dbReference type="EMBL" id="GAA1677774.1"/>
    </source>
</evidence>
<protein>
    <submittedName>
        <fullName evidence="2">DciA family protein</fullName>
    </submittedName>
</protein>
<dbReference type="InterPro" id="IPR007922">
    <property type="entry name" value="DciA-like"/>
</dbReference>
<comment type="caution">
    <text evidence="2">The sequence shown here is derived from an EMBL/GenBank/DDBJ whole genome shotgun (WGS) entry which is preliminary data.</text>
</comment>
<reference evidence="2 3" key="1">
    <citation type="journal article" date="2019" name="Int. J. Syst. Evol. Microbiol.">
        <title>The Global Catalogue of Microorganisms (GCM) 10K type strain sequencing project: providing services to taxonomists for standard genome sequencing and annotation.</title>
        <authorList>
            <consortium name="The Broad Institute Genomics Platform"/>
            <consortium name="The Broad Institute Genome Sequencing Center for Infectious Disease"/>
            <person name="Wu L."/>
            <person name="Ma J."/>
        </authorList>
    </citation>
    <scope>NUCLEOTIDE SEQUENCE [LARGE SCALE GENOMIC DNA]</scope>
    <source>
        <strain evidence="2 3">JCM 14718</strain>
    </source>
</reference>
<dbReference type="Pfam" id="PF05258">
    <property type="entry name" value="DciA"/>
    <property type="match status" value="1"/>
</dbReference>
<accession>A0ABN2GW15</accession>
<organism evidence="2 3">
    <name type="scientific">Fodinicola feengrottensis</name>
    <dbReference type="NCBI Taxonomy" id="435914"/>
    <lineage>
        <taxon>Bacteria</taxon>
        <taxon>Bacillati</taxon>
        <taxon>Actinomycetota</taxon>
        <taxon>Actinomycetes</taxon>
        <taxon>Mycobacteriales</taxon>
        <taxon>Fodinicola</taxon>
    </lineage>
</organism>
<dbReference type="PANTHER" id="PTHR36456:SF1">
    <property type="entry name" value="UPF0232 PROTEIN SCO3875"/>
    <property type="match status" value="1"/>
</dbReference>
<feature type="compositionally biased region" description="Basic and acidic residues" evidence="1">
    <location>
        <begin position="1"/>
        <end position="10"/>
    </location>
</feature>
<keyword evidence="3" id="KW-1185">Reference proteome</keyword>
<name>A0ABN2GW15_9ACTN</name>
<evidence type="ECO:0000256" key="1">
    <source>
        <dbReference type="SAM" id="MobiDB-lite"/>
    </source>
</evidence>
<feature type="region of interest" description="Disordered" evidence="1">
    <location>
        <begin position="172"/>
        <end position="193"/>
    </location>
</feature>
<dbReference type="RefSeq" id="WP_344310601.1">
    <property type="nucleotide sequence ID" value="NZ_BAAANY010000009.1"/>
</dbReference>
<dbReference type="PANTHER" id="PTHR36456">
    <property type="entry name" value="UPF0232 PROTEIN SCO3875"/>
    <property type="match status" value="1"/>
</dbReference>